<gene>
    <name evidence="6" type="ORF">C1I64_15250</name>
</gene>
<reference evidence="6 7" key="1">
    <citation type="submission" date="2018-03" db="EMBL/GenBank/DDBJ databases">
        <title>Bacteriophage NCPPB3778 and a type I-E CRISPR drive the evolution of the US Biological Select Agent, Rathayibacter toxicus.</title>
        <authorList>
            <person name="Davis E.W.II."/>
            <person name="Tabima J.F."/>
            <person name="Weisberg A.J."/>
            <person name="Dantas Lopes L."/>
            <person name="Wiseman M.S."/>
            <person name="Wiseman M.S."/>
            <person name="Pupko T."/>
            <person name="Belcher M.S."/>
            <person name="Sechler A.J."/>
            <person name="Tancos M.A."/>
            <person name="Schroeder B.K."/>
            <person name="Murray T.D."/>
            <person name="Luster D.G."/>
            <person name="Schneider W.L."/>
            <person name="Rogers E."/>
            <person name="Andreote F.D."/>
            <person name="Grunwald N.J."/>
            <person name="Putnam M.L."/>
            <person name="Chang J.H."/>
        </authorList>
    </citation>
    <scope>NUCLEOTIDE SEQUENCE [LARGE SCALE GENOMIC DNA]</scope>
    <source>
        <strain evidence="6 7">DSM 15932</strain>
    </source>
</reference>
<name>A0A3T0T3P9_9MICO</name>
<dbReference type="InterPro" id="IPR027417">
    <property type="entry name" value="P-loop_NTPase"/>
</dbReference>
<protein>
    <recommendedName>
        <fullName evidence="5">Calcineurin-like phosphoesterase domain-containing protein</fullName>
    </recommendedName>
</protein>
<dbReference type="RefSeq" id="WP_127887782.1">
    <property type="nucleotide sequence ID" value="NZ_CP028137.1"/>
</dbReference>
<dbReference type="SUPFAM" id="SSF56300">
    <property type="entry name" value="Metallo-dependent phosphatases"/>
    <property type="match status" value="1"/>
</dbReference>
<feature type="domain" description="Calcineurin-like phosphoesterase" evidence="5">
    <location>
        <begin position="222"/>
        <end position="410"/>
    </location>
</feature>
<evidence type="ECO:0000256" key="3">
    <source>
        <dbReference type="ARBA" id="ARBA00023004"/>
    </source>
</evidence>
<dbReference type="Gene3D" id="3.40.50.300">
    <property type="entry name" value="P-loop containing nucleotide triphosphate hydrolases"/>
    <property type="match status" value="1"/>
</dbReference>
<keyword evidence="2" id="KW-0378">Hydrolase</keyword>
<evidence type="ECO:0000256" key="4">
    <source>
        <dbReference type="ARBA" id="ARBA00025742"/>
    </source>
</evidence>
<evidence type="ECO:0000259" key="5">
    <source>
        <dbReference type="Pfam" id="PF00149"/>
    </source>
</evidence>
<dbReference type="Gene3D" id="3.60.21.40">
    <property type="entry name" value="GpdQ, catalytic alpha/beta sandwich domain"/>
    <property type="match status" value="1"/>
</dbReference>
<dbReference type="GO" id="GO:0046872">
    <property type="term" value="F:metal ion binding"/>
    <property type="evidence" value="ECO:0007669"/>
    <property type="project" value="UniProtKB-KW"/>
</dbReference>
<keyword evidence="1" id="KW-0479">Metal-binding</keyword>
<dbReference type="SUPFAM" id="SSF52540">
    <property type="entry name" value="P-loop containing nucleoside triphosphate hydrolases"/>
    <property type="match status" value="1"/>
</dbReference>
<keyword evidence="3" id="KW-0408">Iron</keyword>
<dbReference type="InterPro" id="IPR029052">
    <property type="entry name" value="Metallo-depent_PP-like"/>
</dbReference>
<comment type="similarity">
    <text evidence="4">Belongs to the cyclic nucleotide phosphodiesterase class-III family.</text>
</comment>
<dbReference type="Gene3D" id="3.30.750.180">
    <property type="entry name" value="GpdQ, beta-strand dimerisation domain"/>
    <property type="match status" value="1"/>
</dbReference>
<dbReference type="InterPro" id="IPR004843">
    <property type="entry name" value="Calcineurin-like_PHP"/>
</dbReference>
<evidence type="ECO:0000256" key="1">
    <source>
        <dbReference type="ARBA" id="ARBA00022723"/>
    </source>
</evidence>
<evidence type="ECO:0000313" key="6">
    <source>
        <dbReference type="EMBL" id="AZZ53254.1"/>
    </source>
</evidence>
<dbReference type="PANTHER" id="PTHR42988">
    <property type="entry name" value="PHOSPHOHYDROLASE"/>
    <property type="match status" value="1"/>
</dbReference>
<proteinExistence type="inferred from homology"/>
<evidence type="ECO:0000256" key="2">
    <source>
        <dbReference type="ARBA" id="ARBA00022801"/>
    </source>
</evidence>
<evidence type="ECO:0000313" key="7">
    <source>
        <dbReference type="Proteomes" id="UP000285317"/>
    </source>
</evidence>
<dbReference type="Pfam" id="PF00149">
    <property type="entry name" value="Metallophos"/>
    <property type="match status" value="1"/>
</dbReference>
<dbReference type="InterPro" id="IPR042281">
    <property type="entry name" value="GpdQ_beta-strand"/>
</dbReference>
<sequence length="493" mass="53055">MSLPDQPRPLLASLEEAVAAIRTAASDRRLLLVGVTGSPGAGKSTIAERLRARLPGALVLPLDGYHLSQQRLRELGRRERMGAPDTFDVVGFLGALRSLRTAQPGDTVRVASFDRTIEEPVPDSLALPVGERTVVLVEGNYLLLEDDGWGEVAGLLDLTLHLRVEPTLRRRRLVARHLRFGKTLEEAIAWTDGPDERNAERIEAAGARADAILEESAPRAVRILHLSDTHLLADPAARYNRIVDPRAALDAVLAAHSAVADLDAVVVSGDLSDDGDAESYRVLRAKLEEWCAERDAALVLALGNHDDREGFGSDGAWNTEVVVRGVRILVLDSSVPGGASWGLLAEPTLAWLRNRVAEDPETPTVVVLHHPPIEAVTPLHRGMGLANPHDFWEAVEGSTLLAVLAGHWHHAFVDTTHPAPVVVAPGAANRTDVLAGPQHERSIAASGAAIVEILPNGVRVTSTEIDAPHRGSELFDVTGEVLADWQRRLGFPG</sequence>
<dbReference type="Proteomes" id="UP000285317">
    <property type="component" value="Chromosome"/>
</dbReference>
<dbReference type="GO" id="GO:0016787">
    <property type="term" value="F:hydrolase activity"/>
    <property type="evidence" value="ECO:0007669"/>
    <property type="project" value="UniProtKB-KW"/>
</dbReference>
<dbReference type="InterPro" id="IPR050884">
    <property type="entry name" value="CNP_phosphodiesterase-III"/>
</dbReference>
<dbReference type="EMBL" id="CP028137">
    <property type="protein sequence ID" value="AZZ53254.1"/>
    <property type="molecule type" value="Genomic_DNA"/>
</dbReference>
<dbReference type="AlphaFoldDB" id="A0A3T0T3P9"/>
<organism evidence="6 7">
    <name type="scientific">Rathayibacter festucae DSM 15932</name>
    <dbReference type="NCBI Taxonomy" id="1328866"/>
    <lineage>
        <taxon>Bacteria</taxon>
        <taxon>Bacillati</taxon>
        <taxon>Actinomycetota</taxon>
        <taxon>Actinomycetes</taxon>
        <taxon>Micrococcales</taxon>
        <taxon>Microbacteriaceae</taxon>
        <taxon>Rathayibacter</taxon>
    </lineage>
</organism>
<accession>A0A3T0T3P9</accession>
<dbReference type="PANTHER" id="PTHR42988:SF2">
    <property type="entry name" value="CYCLIC NUCLEOTIDE PHOSPHODIESTERASE CBUA0032-RELATED"/>
    <property type="match status" value="1"/>
</dbReference>
<dbReference type="InterPro" id="IPR042283">
    <property type="entry name" value="GpdQ_catalytic"/>
</dbReference>
<dbReference type="KEGG" id="rfs:C1I64_15250"/>